<evidence type="ECO:0000313" key="12">
    <source>
        <dbReference type="Proteomes" id="UP001558713"/>
    </source>
</evidence>
<feature type="transmembrane region" description="Helical" evidence="10">
    <location>
        <begin position="287"/>
        <end position="315"/>
    </location>
</feature>
<evidence type="ECO:0000256" key="1">
    <source>
        <dbReference type="ARBA" id="ARBA00004337"/>
    </source>
</evidence>
<dbReference type="EMBL" id="JBANAX010000583">
    <property type="protein sequence ID" value="KAL1201888.1"/>
    <property type="molecule type" value="Genomic_DNA"/>
</dbReference>
<evidence type="ECO:0000256" key="8">
    <source>
        <dbReference type="ARBA" id="ARBA00023034"/>
    </source>
</evidence>
<evidence type="ECO:0000256" key="2">
    <source>
        <dbReference type="ARBA" id="ARBA00004653"/>
    </source>
</evidence>
<name>A0ABD1A4X3_CARAN</name>
<feature type="transmembrane region" description="Helical" evidence="10">
    <location>
        <begin position="518"/>
        <end position="537"/>
    </location>
</feature>
<dbReference type="InterPro" id="IPR004240">
    <property type="entry name" value="EMP70"/>
</dbReference>
<feature type="transmembrane region" description="Helical" evidence="10">
    <location>
        <begin position="321"/>
        <end position="342"/>
    </location>
</feature>
<feature type="transmembrane region" description="Helical" evidence="10">
    <location>
        <begin position="482"/>
        <end position="506"/>
    </location>
</feature>
<keyword evidence="4 10" id="KW-0812">Transmembrane</keyword>
<keyword evidence="6" id="KW-0967">Endosome</keyword>
<gene>
    <name evidence="11" type="ORF">V5N11_014847</name>
</gene>
<evidence type="ECO:0000313" key="11">
    <source>
        <dbReference type="EMBL" id="KAL1201888.1"/>
    </source>
</evidence>
<feature type="transmembrane region" description="Helical" evidence="10">
    <location>
        <begin position="362"/>
        <end position="384"/>
    </location>
</feature>
<feature type="transmembrane region" description="Helical" evidence="10">
    <location>
        <begin position="446"/>
        <end position="462"/>
    </location>
</feature>
<feature type="transmembrane region" description="Helical" evidence="10">
    <location>
        <begin position="390"/>
        <end position="414"/>
    </location>
</feature>
<accession>A0ABD1A4X3</accession>
<evidence type="ECO:0000256" key="7">
    <source>
        <dbReference type="ARBA" id="ARBA00022989"/>
    </source>
</evidence>
<keyword evidence="9 10" id="KW-0472">Membrane</keyword>
<dbReference type="GO" id="GO:0010008">
    <property type="term" value="C:endosome membrane"/>
    <property type="evidence" value="ECO:0007669"/>
    <property type="project" value="UniProtKB-SubCell"/>
</dbReference>
<evidence type="ECO:0000256" key="5">
    <source>
        <dbReference type="ARBA" id="ARBA00022729"/>
    </source>
</evidence>
<keyword evidence="12" id="KW-1185">Reference proteome</keyword>
<evidence type="ECO:0000256" key="6">
    <source>
        <dbReference type="ARBA" id="ARBA00022753"/>
    </source>
</evidence>
<keyword evidence="8" id="KW-0333">Golgi apparatus</keyword>
<dbReference type="Pfam" id="PF02990">
    <property type="entry name" value="EMP70"/>
    <property type="match status" value="1"/>
</dbReference>
<reference evidence="11 12" key="1">
    <citation type="submission" date="2024-04" db="EMBL/GenBank/DDBJ databases">
        <title>Genome assembly C_amara_ONT_v2.</title>
        <authorList>
            <person name="Yant L."/>
            <person name="Moore C."/>
            <person name="Slenker M."/>
        </authorList>
    </citation>
    <scope>NUCLEOTIDE SEQUENCE [LARGE SCALE GENOMIC DNA]</scope>
    <source>
        <tissue evidence="11">Leaf</tissue>
    </source>
</reference>
<dbReference type="PANTHER" id="PTHR10766:SF119">
    <property type="entry name" value="TRANSMEMBRANE 9 SUPERFAMILY MEMBER 5"/>
    <property type="match status" value="1"/>
</dbReference>
<proteinExistence type="inferred from homology"/>
<dbReference type="PANTHER" id="PTHR10766">
    <property type="entry name" value="TRANSMEMBRANE 9 SUPERFAMILY PROTEIN"/>
    <property type="match status" value="1"/>
</dbReference>
<protein>
    <recommendedName>
        <fullName evidence="10">Transmembrane 9 superfamily member</fullName>
    </recommendedName>
</protein>
<comment type="similarity">
    <text evidence="3 10">Belongs to the nonaspanin (TM9SF) (TC 9.A.2) family.</text>
</comment>
<comment type="subcellular location">
    <subcellularLocation>
        <location evidence="1">Endosome membrane</location>
        <topology evidence="1">Multi-pass membrane protein</topology>
    </subcellularLocation>
    <subcellularLocation>
        <location evidence="2">Golgi apparatus membrane</location>
        <topology evidence="2">Multi-pass membrane protein</topology>
    </subcellularLocation>
</comment>
<evidence type="ECO:0000256" key="9">
    <source>
        <dbReference type="ARBA" id="ARBA00023136"/>
    </source>
</evidence>
<feature type="transmembrane region" description="Helical" evidence="10">
    <location>
        <begin position="226"/>
        <end position="248"/>
    </location>
</feature>
<evidence type="ECO:0000256" key="4">
    <source>
        <dbReference type="ARBA" id="ARBA00022692"/>
    </source>
</evidence>
<dbReference type="GO" id="GO:0000139">
    <property type="term" value="C:Golgi membrane"/>
    <property type="evidence" value="ECO:0007669"/>
    <property type="project" value="UniProtKB-SubCell"/>
</dbReference>
<feature type="signal peptide" evidence="10">
    <location>
        <begin position="1"/>
        <end position="24"/>
    </location>
</feature>
<dbReference type="Proteomes" id="UP001558713">
    <property type="component" value="Unassembled WGS sequence"/>
</dbReference>
<organism evidence="11 12">
    <name type="scientific">Cardamine amara subsp. amara</name>
    <dbReference type="NCBI Taxonomy" id="228776"/>
    <lineage>
        <taxon>Eukaryota</taxon>
        <taxon>Viridiplantae</taxon>
        <taxon>Streptophyta</taxon>
        <taxon>Embryophyta</taxon>
        <taxon>Tracheophyta</taxon>
        <taxon>Spermatophyta</taxon>
        <taxon>Magnoliopsida</taxon>
        <taxon>eudicotyledons</taxon>
        <taxon>Gunneridae</taxon>
        <taxon>Pentapetalae</taxon>
        <taxon>rosids</taxon>
        <taxon>malvids</taxon>
        <taxon>Brassicales</taxon>
        <taxon>Brassicaceae</taxon>
        <taxon>Cardamineae</taxon>
        <taxon>Cardamine</taxon>
    </lineage>
</organism>
<feature type="chain" id="PRO_5044526920" description="Transmembrane 9 superfamily member" evidence="10">
    <location>
        <begin position="25"/>
        <end position="587"/>
    </location>
</feature>
<feature type="transmembrane region" description="Helical" evidence="10">
    <location>
        <begin position="549"/>
        <end position="577"/>
    </location>
</feature>
<evidence type="ECO:0000256" key="10">
    <source>
        <dbReference type="RuleBase" id="RU363079"/>
    </source>
</evidence>
<comment type="caution">
    <text evidence="11">The sequence shown here is derived from an EMBL/GenBank/DDBJ whole genome shotgun (WGS) entry which is preliminary data.</text>
</comment>
<sequence>MAQFLLTLLQVLLALTFWIGSGSSDRYNAGDHVPLFVNKVGPLHNPSETYQYYDLPFFRPEPVIEKQETLGEVLNGDRLMSSLYELKFREDKTHAILCRKRLTSSEIARFRDTIAQDYYFQMYYDDLPLWGFVGKVEGDYVGQGGKHTKYYIFSHLKFNVLYNADEVIEINSFNDPNYLVDISESNEIDVQFTYSVSWNFTSEWSETRMNKYFQASSHPISQKIHLFSFLNSISVIVLLIVLLSFLFMRHLKNELRSYSIGDEEEKKEVGWKLVHNDVFRCPRNISLLCAILGSGTQLLILITALFALAFTGFLYPYNRGMLLTSLVITYTLTSVVAGYISASFHSQFEGNKQKRSVRLVGILYPVPFFIIVSVLNTVAITYGATAALPFGTIVIIMLIYTLLNIPFLMLGGVLGNHFGFLELQPPSAIKRNPREIPPQNWYRRKLYQVFLGGLVPFSAVALEWHQLFLSLWGFKIYTSTQIMLFTFIVLIFLSVSVGIILTYIQLSGEDHEWWWRSILCGGSTAVFMYGYGVLFYLRSDMTGFLQLSYYVGYTALLCYGLFLVLGTISFLASWLFIRHIYHSVKLE</sequence>
<evidence type="ECO:0000256" key="3">
    <source>
        <dbReference type="ARBA" id="ARBA00005227"/>
    </source>
</evidence>
<keyword evidence="7 10" id="KW-1133">Transmembrane helix</keyword>
<keyword evidence="5 10" id="KW-0732">Signal</keyword>
<dbReference type="AlphaFoldDB" id="A0ABD1A4X3"/>